<name>A0A5J4VTY6_9EUKA</name>
<feature type="non-terminal residue" evidence="2">
    <location>
        <position position="1"/>
    </location>
</feature>
<feature type="coiled-coil region" evidence="1">
    <location>
        <begin position="115"/>
        <end position="142"/>
    </location>
</feature>
<proteinExistence type="predicted"/>
<gene>
    <name evidence="2" type="ORF">EZS28_018590</name>
</gene>
<keyword evidence="1" id="KW-0175">Coiled coil</keyword>
<evidence type="ECO:0000313" key="3">
    <source>
        <dbReference type="Proteomes" id="UP000324800"/>
    </source>
</evidence>
<organism evidence="2 3">
    <name type="scientific">Streblomastix strix</name>
    <dbReference type="NCBI Taxonomy" id="222440"/>
    <lineage>
        <taxon>Eukaryota</taxon>
        <taxon>Metamonada</taxon>
        <taxon>Preaxostyla</taxon>
        <taxon>Oxymonadida</taxon>
        <taxon>Streblomastigidae</taxon>
        <taxon>Streblomastix</taxon>
    </lineage>
</organism>
<accession>A0A5J4VTY6</accession>
<sequence>PQFEKEAVVQYTDPYQQPFQQQAIRCETPTLSARRRSSIFEETLTPDPSVCRWLLDFISEDEYMVKESVHFILSENQLIRVVAYTFDVTKSQIQLSIEDEGCCGRFCNDSTQTLNEILIGNVNTLKLDLEKIEDDALLLKADKTQLIDSYSKTEADELLALKLNTSDKIDAYIKQEDDALLLLKADKTELIDAYSKTDADALLDEKLNITDQIDAFTKGEDDALLLLKADKTELIDAYSKIEADAILDQKLNITKQIDAYSKIEAYTLLYDKLNITDQIDAYLKTEDDALLLLKADKLTQLMHIRRLKPMPYLMANQTDQIDAYTKEEDDALLFLKANQSTTCTKTEIYYLISQFDVGDVDLSGYITLDTAQTITTNKTFNNACRLINFIDGMETITGASFVKYGADDSVVLLGAGGTKPISEFFSSVDDSNYVKKMVIGNLTSTSFIKSDKDDTSVLLAGGSDRLLSDFSCGGAKGFAPGMNIKIRTLPTQYAPTVSELCMPVGGPYGGFKLHITNTGKISCYVVGAFYFDERLLDAAGLSDFPELYAYIKERYPKPIGELLQPVPIGDQILQQQVKNNDDLIYASNEEFELPVPNAITKLDLSSQLKRQSFLASSGSDPQLIVYGDRITLIASYATTSVFPNGYLFKSYPQEARPKMGDQVIALVGTDVLKIQNIFCYIDHYGQHIISSRQLPSNAALVLNLIFYNQYESSKKINYDANNDGKIDILDRWNVNGRGQFEAQSYVYETVKRQTDLIEAGVQGLKRTNYLNSEIKLVDELAIYKANRAAYFINDVPFITYNFGAKLAQLDANYEAQQTVYKLFSTISKKVQPPNTKYVPVHVEQQEFSAIYLFKDIYDKSLAVQVAVSGQQNMLDCEFQGTYILDNYTNASASMSSSTSLAAEALPEEPESHIDEVIIKHEKQLGSSPQPQYTITNVHIQFTINDFFPLSAYNTFYIVDYDTCRVYVFNLYFESKGLNGRTQEEGHIPNSIFPADGQSLSFPAAVYGTQGGRQNNFSVNYYIVNSQFKMLYFQLSESQKSIPMDSADIFKYCASGMYYYI</sequence>
<reference evidence="2 3" key="1">
    <citation type="submission" date="2019-03" db="EMBL/GenBank/DDBJ databases">
        <title>Single cell metagenomics reveals metabolic interactions within the superorganism composed of flagellate Streblomastix strix and complex community of Bacteroidetes bacteria on its surface.</title>
        <authorList>
            <person name="Treitli S.C."/>
            <person name="Kolisko M."/>
            <person name="Husnik F."/>
            <person name="Keeling P."/>
            <person name="Hampl V."/>
        </authorList>
    </citation>
    <scope>NUCLEOTIDE SEQUENCE [LARGE SCALE GENOMIC DNA]</scope>
    <source>
        <strain evidence="2">ST1C</strain>
    </source>
</reference>
<evidence type="ECO:0000256" key="1">
    <source>
        <dbReference type="SAM" id="Coils"/>
    </source>
</evidence>
<evidence type="ECO:0000313" key="2">
    <source>
        <dbReference type="EMBL" id="KAA6385880.1"/>
    </source>
</evidence>
<dbReference type="EMBL" id="SNRW01005058">
    <property type="protein sequence ID" value="KAA6385880.1"/>
    <property type="molecule type" value="Genomic_DNA"/>
</dbReference>
<comment type="caution">
    <text evidence="2">The sequence shown here is derived from an EMBL/GenBank/DDBJ whole genome shotgun (WGS) entry which is preliminary data.</text>
</comment>
<dbReference type="AlphaFoldDB" id="A0A5J4VTY6"/>
<dbReference type="Proteomes" id="UP000324800">
    <property type="component" value="Unassembled WGS sequence"/>
</dbReference>
<protein>
    <submittedName>
        <fullName evidence="2">Uncharacterized protein</fullName>
    </submittedName>
</protein>